<name>A0A846Y220_9NOCA</name>
<dbReference type="Gene3D" id="1.10.357.10">
    <property type="entry name" value="Tetracycline Repressor, domain 2"/>
    <property type="match status" value="1"/>
</dbReference>
<dbReference type="GO" id="GO:0003700">
    <property type="term" value="F:DNA-binding transcription factor activity"/>
    <property type="evidence" value="ECO:0007669"/>
    <property type="project" value="TreeGrafter"/>
</dbReference>
<evidence type="ECO:0000313" key="6">
    <source>
        <dbReference type="EMBL" id="NKY51751.1"/>
    </source>
</evidence>
<feature type="domain" description="HTH tetR-type" evidence="5">
    <location>
        <begin position="18"/>
        <end position="78"/>
    </location>
</feature>
<dbReference type="AlphaFoldDB" id="A0A846Y220"/>
<keyword evidence="7" id="KW-1185">Reference proteome</keyword>
<evidence type="ECO:0000256" key="4">
    <source>
        <dbReference type="PROSITE-ProRule" id="PRU00335"/>
    </source>
</evidence>
<protein>
    <submittedName>
        <fullName evidence="6">TetR/AcrR family transcriptional regulator</fullName>
    </submittedName>
</protein>
<dbReference type="InterPro" id="IPR009057">
    <property type="entry name" value="Homeodomain-like_sf"/>
</dbReference>
<dbReference type="PANTHER" id="PTHR30055">
    <property type="entry name" value="HTH-TYPE TRANSCRIPTIONAL REGULATOR RUTR"/>
    <property type="match status" value="1"/>
</dbReference>
<dbReference type="InterPro" id="IPR001647">
    <property type="entry name" value="HTH_TetR"/>
</dbReference>
<keyword evidence="1" id="KW-0805">Transcription regulation</keyword>
<dbReference type="PANTHER" id="PTHR30055:SF234">
    <property type="entry name" value="HTH-TYPE TRANSCRIPTIONAL REGULATOR BETI"/>
    <property type="match status" value="1"/>
</dbReference>
<keyword evidence="2 4" id="KW-0238">DNA-binding</keyword>
<dbReference type="EMBL" id="JAAXOP010000008">
    <property type="protein sequence ID" value="NKY51751.1"/>
    <property type="molecule type" value="Genomic_DNA"/>
</dbReference>
<dbReference type="Proteomes" id="UP000565711">
    <property type="component" value="Unassembled WGS sequence"/>
</dbReference>
<dbReference type="SUPFAM" id="SSF46689">
    <property type="entry name" value="Homeodomain-like"/>
    <property type="match status" value="1"/>
</dbReference>
<evidence type="ECO:0000256" key="1">
    <source>
        <dbReference type="ARBA" id="ARBA00023015"/>
    </source>
</evidence>
<reference evidence="6 7" key="1">
    <citation type="submission" date="2020-04" db="EMBL/GenBank/DDBJ databases">
        <title>MicrobeNet Type strains.</title>
        <authorList>
            <person name="Nicholson A.C."/>
        </authorList>
    </citation>
    <scope>NUCLEOTIDE SEQUENCE [LARGE SCALE GENOMIC DNA]</scope>
    <source>
        <strain evidence="6 7">JCM 12354</strain>
    </source>
</reference>
<dbReference type="Pfam" id="PF00440">
    <property type="entry name" value="TetR_N"/>
    <property type="match status" value="1"/>
</dbReference>
<proteinExistence type="predicted"/>
<sequence length="207" mass="22624">MTTGNPARGTRPRGRPRRGVREAVIAAAQQILTDRGVARLSTKEIATRAGVAESSIFYHFGDRTGLLHAVIREHLRPLQEMLTDPTGGETCDLRTDLIRLVTVLEEFFGAAIPVIAAIESDADLRVTYSQRSRELNLGPHRALDTVIAHLSARHTLVPEPRTAALFVSGAAYQRALQHRMSPPHAHATLPTPEAIADLALPLFLPEQ</sequence>
<evidence type="ECO:0000256" key="3">
    <source>
        <dbReference type="ARBA" id="ARBA00023163"/>
    </source>
</evidence>
<gene>
    <name evidence="6" type="ORF">HGA08_16150</name>
</gene>
<dbReference type="RefSeq" id="WP_067871297.1">
    <property type="nucleotide sequence ID" value="NZ_JAAXOP010000008.1"/>
</dbReference>
<evidence type="ECO:0000313" key="7">
    <source>
        <dbReference type="Proteomes" id="UP000565711"/>
    </source>
</evidence>
<keyword evidence="3" id="KW-0804">Transcription</keyword>
<dbReference type="PROSITE" id="PS50977">
    <property type="entry name" value="HTH_TETR_2"/>
    <property type="match status" value="1"/>
</dbReference>
<evidence type="ECO:0000259" key="5">
    <source>
        <dbReference type="PROSITE" id="PS50977"/>
    </source>
</evidence>
<dbReference type="PRINTS" id="PR00455">
    <property type="entry name" value="HTHTETR"/>
</dbReference>
<evidence type="ECO:0000256" key="2">
    <source>
        <dbReference type="ARBA" id="ARBA00023125"/>
    </source>
</evidence>
<organism evidence="6 7">
    <name type="scientific">Nocardia vermiculata</name>
    <dbReference type="NCBI Taxonomy" id="257274"/>
    <lineage>
        <taxon>Bacteria</taxon>
        <taxon>Bacillati</taxon>
        <taxon>Actinomycetota</taxon>
        <taxon>Actinomycetes</taxon>
        <taxon>Mycobacteriales</taxon>
        <taxon>Nocardiaceae</taxon>
        <taxon>Nocardia</taxon>
    </lineage>
</organism>
<accession>A0A846Y220</accession>
<dbReference type="InterPro" id="IPR050109">
    <property type="entry name" value="HTH-type_TetR-like_transc_reg"/>
</dbReference>
<dbReference type="GO" id="GO:0000976">
    <property type="term" value="F:transcription cis-regulatory region binding"/>
    <property type="evidence" value="ECO:0007669"/>
    <property type="project" value="TreeGrafter"/>
</dbReference>
<comment type="caution">
    <text evidence="6">The sequence shown here is derived from an EMBL/GenBank/DDBJ whole genome shotgun (WGS) entry which is preliminary data.</text>
</comment>
<feature type="DNA-binding region" description="H-T-H motif" evidence="4">
    <location>
        <begin position="41"/>
        <end position="60"/>
    </location>
</feature>